<keyword evidence="3" id="KW-1185">Reference proteome</keyword>
<sequence length="666" mass="75265">MWPRVPQGVLFEKRARLAWVHKLKDEDMYTAVPFCFYQSRGSIVFAFPVGICTLSTFSYFVQHDLRIPPAPWVLRNRVRLSGWLGISRTHTPQALAFPVGICTPSTFSYRVQHDLRIPPALWLLRNRVRLSGQLGMSRSRGDLIFTAIDRSTDSSSVTKFGQQDTTMDEALNLNSDSFESDCSSRNYVVMDRVTPMAIDMKNQQAEAIWRSHRLRGWFSLFWNSDASKALLRLQVHIFAKRDTSNSTRSNLGISDSAFPERTSLYLFIAPERIRHLYVESCEESRNDFYGSVIRTLHFVLSSPPFLVVPGDDWEPWDDVSKATRDSLYGLAGETHFTISAKILVSMVSGDILRKFCTAASGGRLSADPAREQTSNLCTGKRRRRSSIASSEVVVDKKRLRRGNTYPTGLLGSSSVQPAHSVSEKHPEALLAATGQLDVLKKLLRLHAECSCSEVEGRVDAKLMKLEQFSGIEGRLDAKLMKLEQFSGTEGRLDAKLMKLEQFSGIEDRVEVKLRKLAQLATMNVDVDTKLIRLEELSRIEGRVDTKLQQVLRIQGRVDEGVQHIDRELEESRRMLTAAYEETQQAVSAAEEDLREATQQAVNAAMENLRQELSREMVVIKSALERIWMDMAVTVRKETAAFAGHMVDDAVDRSMARFRSAVSKVFL</sequence>
<dbReference type="SMR" id="A0A194VJL8"/>
<keyword evidence="1" id="KW-0175">Coiled coil</keyword>
<feature type="coiled-coil region" evidence="1">
    <location>
        <begin position="572"/>
        <end position="625"/>
    </location>
</feature>
<name>A0A194VJL8_CYTMA</name>
<dbReference type="Proteomes" id="UP000078559">
    <property type="component" value="Unassembled WGS sequence"/>
</dbReference>
<dbReference type="AlphaFoldDB" id="A0A194VJL8"/>
<gene>
    <name evidence="2" type="ORF">VM1G_10979</name>
</gene>
<proteinExistence type="predicted"/>
<reference evidence="2" key="1">
    <citation type="submission" date="2014-12" db="EMBL/GenBank/DDBJ databases">
        <title>Genome Sequence of Valsa Canker Pathogens Uncovers a Specific Adaption of Colonization on Woody Bark.</title>
        <authorList>
            <person name="Yin Z."/>
            <person name="Liu H."/>
            <person name="Gao X."/>
            <person name="Li Z."/>
            <person name="Song N."/>
            <person name="Ke X."/>
            <person name="Dai Q."/>
            <person name="Wu Y."/>
            <person name="Sun Y."/>
            <person name="Xu J.-R."/>
            <person name="Kang Z.K."/>
            <person name="Wang L."/>
            <person name="Huang L."/>
        </authorList>
    </citation>
    <scope>NUCLEOTIDE SEQUENCE [LARGE SCALE GENOMIC DNA]</scope>
    <source>
        <strain evidence="2">03-8</strain>
    </source>
</reference>
<organism evidence="2 3">
    <name type="scientific">Cytospora mali</name>
    <name type="common">Apple Valsa canker fungus</name>
    <name type="synonym">Valsa mali</name>
    <dbReference type="NCBI Taxonomy" id="578113"/>
    <lineage>
        <taxon>Eukaryota</taxon>
        <taxon>Fungi</taxon>
        <taxon>Dikarya</taxon>
        <taxon>Ascomycota</taxon>
        <taxon>Pezizomycotina</taxon>
        <taxon>Sordariomycetes</taxon>
        <taxon>Sordariomycetidae</taxon>
        <taxon>Diaporthales</taxon>
        <taxon>Cytosporaceae</taxon>
        <taxon>Cytospora</taxon>
    </lineage>
</organism>
<dbReference type="EMBL" id="KN796123">
    <property type="protein sequence ID" value="KUI64173.1"/>
    <property type="molecule type" value="Genomic_DNA"/>
</dbReference>
<protein>
    <submittedName>
        <fullName evidence="2">Uncharacterized protein</fullName>
    </submittedName>
</protein>
<evidence type="ECO:0000313" key="2">
    <source>
        <dbReference type="EMBL" id="KUI64173.1"/>
    </source>
</evidence>
<accession>A0A194VJL8</accession>
<evidence type="ECO:0000256" key="1">
    <source>
        <dbReference type="SAM" id="Coils"/>
    </source>
</evidence>
<evidence type="ECO:0000313" key="3">
    <source>
        <dbReference type="Proteomes" id="UP000078559"/>
    </source>
</evidence>